<dbReference type="EMBL" id="JACMRX010000006">
    <property type="protein sequence ID" value="KAF7988238.1"/>
    <property type="molecule type" value="Genomic_DNA"/>
</dbReference>
<dbReference type="GO" id="GO:0051056">
    <property type="term" value="P:regulation of small GTPase mediated signal transduction"/>
    <property type="evidence" value="ECO:0007669"/>
    <property type="project" value="TreeGrafter"/>
</dbReference>
<comment type="caution">
    <text evidence="4">The sequence shown here is derived from an EMBL/GenBank/DDBJ whole genome shotgun (WGS) entry which is preliminary data.</text>
</comment>
<reference evidence="4 5" key="1">
    <citation type="submission" date="2020-08" db="EMBL/GenBank/DDBJ databases">
        <title>Aphidius gifuensis genome sequencing and assembly.</title>
        <authorList>
            <person name="Du Z."/>
        </authorList>
    </citation>
    <scope>NUCLEOTIDE SEQUENCE [LARGE SCALE GENOMIC DNA]</scope>
    <source>
        <strain evidence="4">YNYX2018</strain>
        <tissue evidence="4">Adults</tissue>
    </source>
</reference>
<keyword evidence="1" id="KW-0343">GTPase activation</keyword>
<dbReference type="AlphaFoldDB" id="A0A834XL26"/>
<dbReference type="SUPFAM" id="SSF48350">
    <property type="entry name" value="GTPase activation domain, GAP"/>
    <property type="match status" value="1"/>
</dbReference>
<dbReference type="PANTHER" id="PTHR14963:SF7">
    <property type="entry name" value="RHO GTPASE-ACTIVATING PROTEIN 19"/>
    <property type="match status" value="1"/>
</dbReference>
<feature type="compositionally biased region" description="Basic and acidic residues" evidence="2">
    <location>
        <begin position="849"/>
        <end position="862"/>
    </location>
</feature>
<feature type="compositionally biased region" description="Basic and acidic residues" evidence="2">
    <location>
        <begin position="875"/>
        <end position="886"/>
    </location>
</feature>
<name>A0A834XL26_APHGI</name>
<feature type="domain" description="Rho-GAP" evidence="3">
    <location>
        <begin position="68"/>
        <end position="266"/>
    </location>
</feature>
<dbReference type="InterPro" id="IPR000198">
    <property type="entry name" value="RhoGAP_dom"/>
</dbReference>
<dbReference type="Proteomes" id="UP000639338">
    <property type="component" value="Unassembled WGS sequence"/>
</dbReference>
<protein>
    <recommendedName>
        <fullName evidence="3">Rho-GAP domain-containing protein</fullName>
    </recommendedName>
</protein>
<evidence type="ECO:0000313" key="4">
    <source>
        <dbReference type="EMBL" id="KAF7988238.1"/>
    </source>
</evidence>
<accession>A0A834XL26</accession>
<feature type="compositionally biased region" description="Polar residues" evidence="2">
    <location>
        <begin position="807"/>
        <end position="828"/>
    </location>
</feature>
<dbReference type="OrthoDB" id="10061772at2759"/>
<organism evidence="4 5">
    <name type="scientific">Aphidius gifuensis</name>
    <name type="common">Parasitoid wasp</name>
    <dbReference type="NCBI Taxonomy" id="684658"/>
    <lineage>
        <taxon>Eukaryota</taxon>
        <taxon>Metazoa</taxon>
        <taxon>Ecdysozoa</taxon>
        <taxon>Arthropoda</taxon>
        <taxon>Hexapoda</taxon>
        <taxon>Insecta</taxon>
        <taxon>Pterygota</taxon>
        <taxon>Neoptera</taxon>
        <taxon>Endopterygota</taxon>
        <taxon>Hymenoptera</taxon>
        <taxon>Apocrita</taxon>
        <taxon>Ichneumonoidea</taxon>
        <taxon>Braconidae</taxon>
        <taxon>Aphidiinae</taxon>
        <taxon>Aphidius</taxon>
    </lineage>
</organism>
<dbReference type="PANTHER" id="PTHR14963">
    <property type="entry name" value="RHO GTPASE ACTIVATING PROTEIN 18,19-RELATED"/>
    <property type="match status" value="1"/>
</dbReference>
<keyword evidence="5" id="KW-1185">Reference proteome</keyword>
<dbReference type="Gene3D" id="1.10.555.10">
    <property type="entry name" value="Rho GTPase activation protein"/>
    <property type="match status" value="1"/>
</dbReference>
<sequence length="886" mass="99539">MGDFNETVDGKLTSRMRKVNPEQFLTLVKMHLSFELDINTEDNDTVTEKAKLKKWGILSFSKKPKSMMNLQQKCEGLALTTEGIGQIKTLIQYLSKNDCINQEGIFRRTGKLTRQQELKLILYQGQPLDLEAGAYSVHDCASVLKGFLAELPEPLLTDLHYPAYCQIAELCNPNTSTNEPRLLSSLQLLLLLLPSANRILLKYLLNLLNKTASHENSNKMNCDTLATLFTPHLMCPRKLTPEALHLDSQNLSGLVAFMIRKGNELFEIPIKLATDIRAYWVDQERKLLSPNKYDPNESVSDTGGTAHTVFSFVDHKLTAKANITEDTQAALAQLYAHIQAMPESAKKRRLVKQFNKENGRGTPRHVKQVRTKSLGDSIKKHIFQKKLLGGHKKVCDINIGCDISRSSSEENILSMSHKKSLPPKILFSKSDDELSTDSFVSLDNENLAQTKITSSSTGSIDICKNISQIVEIETRKDISVDLIEENDELSNESSTEHVDSQDINQENNIEFDRKIRRHLSEPRDMYSLIKSRKNTDDVVMAERRKSNSALPDYEKSTIKLMSSLVKSLENNDIENINISSNQKIESCHYQASSPVIKNKFLNVYDAHTSTPSDLLRRNLTNSDYGLTPLKNNDRSMSPITQSTSKMTKAMQETMMTPRSRKPVIMLSGSNLCNLASMKNGQSSAQNYYQIVNIDIDGQNSLNSISEESENIPNTYKIDSQRRPPFVNRNYRTPIEDDYCTTIPSNSMSITSTFREYLLSRSVLTASPVDLSFSSRTGDFEQSESDDLNILDEKGLSDSLLNCLDGNNPPSSDTSGIASGSTNSANNSIEKIDDVKLPSPRKRGTSLQRNDSKRSIKDHENDIHNNANNKSSIDSENIKENFQETSF</sequence>
<proteinExistence type="predicted"/>
<dbReference type="GO" id="GO:0007165">
    <property type="term" value="P:signal transduction"/>
    <property type="evidence" value="ECO:0007669"/>
    <property type="project" value="InterPro"/>
</dbReference>
<dbReference type="SMART" id="SM00324">
    <property type="entry name" value="RhoGAP"/>
    <property type="match status" value="1"/>
</dbReference>
<dbReference type="PROSITE" id="PS50238">
    <property type="entry name" value="RHOGAP"/>
    <property type="match status" value="1"/>
</dbReference>
<feature type="compositionally biased region" description="Polar residues" evidence="2">
    <location>
        <begin position="863"/>
        <end position="874"/>
    </location>
</feature>
<evidence type="ECO:0000313" key="5">
    <source>
        <dbReference type="Proteomes" id="UP000639338"/>
    </source>
</evidence>
<evidence type="ECO:0000259" key="3">
    <source>
        <dbReference type="PROSITE" id="PS50238"/>
    </source>
</evidence>
<dbReference type="GO" id="GO:0005737">
    <property type="term" value="C:cytoplasm"/>
    <property type="evidence" value="ECO:0007669"/>
    <property type="project" value="TreeGrafter"/>
</dbReference>
<evidence type="ECO:0000256" key="2">
    <source>
        <dbReference type="SAM" id="MobiDB-lite"/>
    </source>
</evidence>
<evidence type="ECO:0000256" key="1">
    <source>
        <dbReference type="ARBA" id="ARBA00022468"/>
    </source>
</evidence>
<feature type="region of interest" description="Disordered" evidence="2">
    <location>
        <begin position="803"/>
        <end position="886"/>
    </location>
</feature>
<dbReference type="InterPro" id="IPR008936">
    <property type="entry name" value="Rho_GTPase_activation_prot"/>
</dbReference>
<gene>
    <name evidence="4" type="ORF">HCN44_007770</name>
</gene>
<dbReference type="GO" id="GO:0005096">
    <property type="term" value="F:GTPase activator activity"/>
    <property type="evidence" value="ECO:0007669"/>
    <property type="project" value="UniProtKB-KW"/>
</dbReference>
<dbReference type="Pfam" id="PF00620">
    <property type="entry name" value="RhoGAP"/>
    <property type="match status" value="1"/>
</dbReference>